<feature type="compositionally biased region" description="Low complexity" evidence="1">
    <location>
        <begin position="78"/>
        <end position="90"/>
    </location>
</feature>
<dbReference type="EMBL" id="CP002353">
    <property type="protein sequence ID" value="ADV61556.1"/>
    <property type="molecule type" value="Genomic_DNA"/>
</dbReference>
<accession>E8R3I9</accession>
<gene>
    <name evidence="2" type="ordered locus">Isop_0967</name>
</gene>
<feature type="compositionally biased region" description="Low complexity" evidence="1">
    <location>
        <begin position="53"/>
        <end position="68"/>
    </location>
</feature>
<evidence type="ECO:0000256" key="1">
    <source>
        <dbReference type="SAM" id="MobiDB-lite"/>
    </source>
</evidence>
<dbReference type="eggNOG" id="COG4676">
    <property type="taxonomic scope" value="Bacteria"/>
</dbReference>
<feature type="region of interest" description="Disordered" evidence="1">
    <location>
        <begin position="1"/>
        <end position="97"/>
    </location>
</feature>
<name>E8R3I9_ISOPI</name>
<dbReference type="Proteomes" id="UP000008631">
    <property type="component" value="Chromosome"/>
</dbReference>
<keyword evidence="3" id="KW-1185">Reference proteome</keyword>
<evidence type="ECO:0000313" key="2">
    <source>
        <dbReference type="EMBL" id="ADV61556.1"/>
    </source>
</evidence>
<reference evidence="2 3" key="2">
    <citation type="journal article" date="2011" name="Stand. Genomic Sci.">
        <title>Complete genome sequence of Isosphaera pallida type strain (IS1B).</title>
        <authorList>
            <consortium name="US DOE Joint Genome Institute (JGI-PGF)"/>
            <person name="Goker M."/>
            <person name="Cleland D."/>
            <person name="Saunders E."/>
            <person name="Lapidus A."/>
            <person name="Nolan M."/>
            <person name="Lucas S."/>
            <person name="Hammon N."/>
            <person name="Deshpande S."/>
            <person name="Cheng J.F."/>
            <person name="Tapia R."/>
            <person name="Han C."/>
            <person name="Goodwin L."/>
            <person name="Pitluck S."/>
            <person name="Liolios K."/>
            <person name="Pagani I."/>
            <person name="Ivanova N."/>
            <person name="Mavromatis K."/>
            <person name="Pati A."/>
            <person name="Chen A."/>
            <person name="Palaniappan K."/>
            <person name="Land M."/>
            <person name="Hauser L."/>
            <person name="Chang Y.J."/>
            <person name="Jeffries C.D."/>
            <person name="Detter J.C."/>
            <person name="Beck B."/>
            <person name="Woyke T."/>
            <person name="Bristow J."/>
            <person name="Eisen J.A."/>
            <person name="Markowitz V."/>
            <person name="Hugenholtz P."/>
            <person name="Kyrpides N.C."/>
            <person name="Klenk H.P."/>
        </authorList>
    </citation>
    <scope>NUCLEOTIDE SEQUENCE [LARGE SCALE GENOMIC DNA]</scope>
    <source>
        <strain evidence="3">ATCC 43644 / DSM 9630 / IS1B</strain>
    </source>
</reference>
<dbReference type="STRING" id="575540.Isop_0967"/>
<dbReference type="KEGG" id="ipa:Isop_0967"/>
<dbReference type="InParanoid" id="E8R3I9"/>
<organism evidence="2 3">
    <name type="scientific">Isosphaera pallida (strain ATCC 43644 / DSM 9630 / IS1B)</name>
    <dbReference type="NCBI Taxonomy" id="575540"/>
    <lineage>
        <taxon>Bacteria</taxon>
        <taxon>Pseudomonadati</taxon>
        <taxon>Planctomycetota</taxon>
        <taxon>Planctomycetia</taxon>
        <taxon>Isosphaerales</taxon>
        <taxon>Isosphaeraceae</taxon>
        <taxon>Isosphaera</taxon>
    </lineage>
</organism>
<proteinExistence type="predicted"/>
<reference key="1">
    <citation type="submission" date="2010-11" db="EMBL/GenBank/DDBJ databases">
        <title>The complete sequence of chromosome of Isophaera pallida ATCC 43644.</title>
        <authorList>
            <consortium name="US DOE Joint Genome Institute (JGI-PGF)"/>
            <person name="Lucas S."/>
            <person name="Copeland A."/>
            <person name="Lapidus A."/>
            <person name="Bruce D."/>
            <person name="Goodwin L."/>
            <person name="Pitluck S."/>
            <person name="Kyrpides N."/>
            <person name="Mavromatis K."/>
            <person name="Pagani I."/>
            <person name="Ivanova N."/>
            <person name="Saunders E."/>
            <person name="Brettin T."/>
            <person name="Detter J.C."/>
            <person name="Han C."/>
            <person name="Tapia R."/>
            <person name="Land M."/>
            <person name="Hauser L."/>
            <person name="Markowitz V."/>
            <person name="Cheng J.-F."/>
            <person name="Hugenholtz P."/>
            <person name="Woyke T."/>
            <person name="Wu D."/>
            <person name="Eisen J.A."/>
        </authorList>
    </citation>
    <scope>NUCLEOTIDE SEQUENCE</scope>
    <source>
        <strain>ATCC 43644</strain>
    </source>
</reference>
<evidence type="ECO:0000313" key="3">
    <source>
        <dbReference type="Proteomes" id="UP000008631"/>
    </source>
</evidence>
<sequence length="462" mass="50080">MNNAFSKTPKAPNPPGATLRDQDRSNPPRGSGGPGASGSQRGSTAAQPPRSRPGSTATTATGKSGKPTINELPPARASLSGSEDPSSSSSTAGNPQLKTVGPFAFWDSYFKTHAETPEQVGEKVALLRKESKFDHIEAILWNYLKHHPREAKSWMYQGLAVAMDINRRDPAKVKTALSYAADLALASEDVAAMVMVAELMYARGIRNDETIIRLIDTARTKGPLLAAPKLMSLTLAVETLDPERMVATVEELLSVGWPLVDEAIRKKAREKAEALAEQLDKAGSSDAAHRVRSRLARSEARDLVIRLTWDGDADLDLIVEEPDGGQATMLTPCTILGGSILNNGYGKNPEEFYVCPRAVPGRYRIKLDQIYNNPNNLATRATLEIIHNEGLPTERKSTVVVELVADGTTKPKPVEVVVRPEEGRRTQLLPYAGLLAEQQKFAETLLKTLAAPGSEPPKKEDK</sequence>
<dbReference type="AlphaFoldDB" id="E8R3I9"/>
<evidence type="ECO:0008006" key="4">
    <source>
        <dbReference type="Google" id="ProtNLM"/>
    </source>
</evidence>
<protein>
    <recommendedName>
        <fullName evidence="4">DUF2135 domain-containing protein</fullName>
    </recommendedName>
</protein>
<dbReference type="HOGENOM" id="CLU_591573_0_0_0"/>